<dbReference type="Pfam" id="PF02089">
    <property type="entry name" value="Palm_thioest"/>
    <property type="match status" value="1"/>
</dbReference>
<dbReference type="Gene3D" id="3.40.50.1820">
    <property type="entry name" value="alpha/beta hydrolase"/>
    <property type="match status" value="1"/>
</dbReference>
<keyword evidence="4 9" id="KW-0732">Signal</keyword>
<dbReference type="InParanoid" id="A0A1V8SFZ5"/>
<evidence type="ECO:0000256" key="3">
    <source>
        <dbReference type="ARBA" id="ARBA00014212"/>
    </source>
</evidence>
<dbReference type="EC" id="3.1.2.22" evidence="2"/>
<evidence type="ECO:0000313" key="11">
    <source>
        <dbReference type="Proteomes" id="UP000192596"/>
    </source>
</evidence>
<dbReference type="PRINTS" id="PR00414">
    <property type="entry name" value="PPTHIESTRASE"/>
</dbReference>
<evidence type="ECO:0000256" key="9">
    <source>
        <dbReference type="SAM" id="SignalP"/>
    </source>
</evidence>
<evidence type="ECO:0000256" key="2">
    <source>
        <dbReference type="ARBA" id="ARBA00012423"/>
    </source>
</evidence>
<dbReference type="GO" id="GO:0008474">
    <property type="term" value="F:palmitoyl-(protein) hydrolase activity"/>
    <property type="evidence" value="ECO:0007669"/>
    <property type="project" value="UniProtKB-EC"/>
</dbReference>
<organism evidence="10 11">
    <name type="scientific">Cryoendolithus antarcticus</name>
    <dbReference type="NCBI Taxonomy" id="1507870"/>
    <lineage>
        <taxon>Eukaryota</taxon>
        <taxon>Fungi</taxon>
        <taxon>Dikarya</taxon>
        <taxon>Ascomycota</taxon>
        <taxon>Pezizomycotina</taxon>
        <taxon>Dothideomycetes</taxon>
        <taxon>Dothideomycetidae</taxon>
        <taxon>Cladosporiales</taxon>
        <taxon>Cladosporiaceae</taxon>
        <taxon>Cryoendolithus</taxon>
    </lineage>
</organism>
<dbReference type="AlphaFoldDB" id="A0A1V8SFZ5"/>
<evidence type="ECO:0000256" key="1">
    <source>
        <dbReference type="ARBA" id="ARBA00010758"/>
    </source>
</evidence>
<dbReference type="PANTHER" id="PTHR11247:SF8">
    <property type="entry name" value="PALMITOYL-PROTEIN THIOESTERASE 1"/>
    <property type="match status" value="1"/>
</dbReference>
<dbReference type="SUPFAM" id="SSF53474">
    <property type="entry name" value="alpha/beta-Hydrolases"/>
    <property type="match status" value="1"/>
</dbReference>
<feature type="chain" id="PRO_5013206844" description="Palmitoyl-protein thioesterase 1" evidence="9">
    <location>
        <begin position="17"/>
        <end position="336"/>
    </location>
</feature>
<evidence type="ECO:0000256" key="6">
    <source>
        <dbReference type="ARBA" id="ARBA00023157"/>
    </source>
</evidence>
<dbReference type="FunFam" id="3.40.50.1820:FF:000107">
    <property type="entry name" value="Palmitoyl-protein thioesterase 1"/>
    <property type="match status" value="1"/>
</dbReference>
<dbReference type="EMBL" id="NAJO01000048">
    <property type="protein sequence ID" value="OQN98078.1"/>
    <property type="molecule type" value="Genomic_DNA"/>
</dbReference>
<dbReference type="OrthoDB" id="10263094at2759"/>
<dbReference type="STRING" id="1507870.A0A1V8SFZ5"/>
<protein>
    <recommendedName>
        <fullName evidence="3">Palmitoyl-protein thioesterase 1</fullName>
        <ecNumber evidence="2">3.1.2.22</ecNumber>
    </recommendedName>
    <alternativeName>
        <fullName evidence="8">Palmitoyl-protein hydrolase 1</fullName>
    </alternativeName>
</protein>
<feature type="signal peptide" evidence="9">
    <location>
        <begin position="1"/>
        <end position="16"/>
    </location>
</feature>
<dbReference type="PANTHER" id="PTHR11247">
    <property type="entry name" value="PALMITOYL-PROTEIN THIOESTERASE/DOLICHYLDIPHOSPHATASE 1"/>
    <property type="match status" value="1"/>
</dbReference>
<comment type="caution">
    <text evidence="10">The sequence shown here is derived from an EMBL/GenBank/DDBJ whole genome shotgun (WGS) entry which is preliminary data.</text>
</comment>
<keyword evidence="11" id="KW-1185">Reference proteome</keyword>
<evidence type="ECO:0000256" key="7">
    <source>
        <dbReference type="ARBA" id="ARBA00023180"/>
    </source>
</evidence>
<keyword evidence="6" id="KW-1015">Disulfide bond</keyword>
<comment type="similarity">
    <text evidence="1">Belongs to the palmitoyl-protein thioesterase family.</text>
</comment>
<reference evidence="11" key="1">
    <citation type="submission" date="2017-03" db="EMBL/GenBank/DDBJ databases">
        <title>Genomes of endolithic fungi from Antarctica.</title>
        <authorList>
            <person name="Coleine C."/>
            <person name="Masonjones S."/>
            <person name="Stajich J.E."/>
        </authorList>
    </citation>
    <scope>NUCLEOTIDE SEQUENCE [LARGE SCALE GENOMIC DNA]</scope>
    <source>
        <strain evidence="11">CCFEE 5527</strain>
    </source>
</reference>
<sequence length="336" mass="37272">MLLYTLLFASLSSALALPSALPKTSPLPLLIWHGLGDKFSNPGLLSIGDLATSVHPGTKVHYIRVADTPELDQRGTFFGNISAQLDDVCNSLTQELGASKGEKGVRVDALGFSQGGQFLRGLVERCPAVSVRSLVTFGSQHNGIAEFQHCGTWDLLCKGAVAVVGGNAWTDTVQSSIVPAQYYREINQTTGLGSEEYLLHSHFLADINNERVLKNEVYKERIAALENFVMYVFEEDTTVVPKESGWFAQVNATSGDVTPLRERVMYKEDWLGLKALDQTGGLVFRNTTGKHMELDEEVVKPTFEEYFGPEKASLDEVVRWTKQESKGWNWPWRKDL</sequence>
<dbReference type="InterPro" id="IPR029058">
    <property type="entry name" value="AB_hydrolase_fold"/>
</dbReference>
<gene>
    <name evidence="10" type="ORF">B0A48_15910</name>
</gene>
<keyword evidence="5" id="KW-0378">Hydrolase</keyword>
<evidence type="ECO:0000313" key="10">
    <source>
        <dbReference type="EMBL" id="OQN98078.1"/>
    </source>
</evidence>
<dbReference type="Proteomes" id="UP000192596">
    <property type="component" value="Unassembled WGS sequence"/>
</dbReference>
<evidence type="ECO:0000256" key="4">
    <source>
        <dbReference type="ARBA" id="ARBA00022729"/>
    </source>
</evidence>
<name>A0A1V8SFZ5_9PEZI</name>
<accession>A0A1V8SFZ5</accession>
<keyword evidence="7" id="KW-0325">Glycoprotein</keyword>
<proteinExistence type="inferred from homology"/>
<evidence type="ECO:0000256" key="8">
    <source>
        <dbReference type="ARBA" id="ARBA00031934"/>
    </source>
</evidence>
<evidence type="ECO:0000256" key="5">
    <source>
        <dbReference type="ARBA" id="ARBA00022801"/>
    </source>
</evidence>
<dbReference type="InterPro" id="IPR002472">
    <property type="entry name" value="Palm_thioest"/>
</dbReference>